<gene>
    <name evidence="2" type="ORF">ACG02S_03100</name>
</gene>
<evidence type="ECO:0000313" key="3">
    <source>
        <dbReference type="Proteomes" id="UP001606300"/>
    </source>
</evidence>
<reference evidence="2 3" key="1">
    <citation type="submission" date="2024-09" db="EMBL/GenBank/DDBJ databases">
        <title>Novel species of the genus Pelomonas and Roseateles isolated from streams.</title>
        <authorList>
            <person name="Lu H."/>
        </authorList>
    </citation>
    <scope>NUCLEOTIDE SEQUENCE [LARGE SCALE GENOMIC DNA]</scope>
    <source>
        <strain evidence="2 3">DC23W</strain>
    </source>
</reference>
<sequence>MSERDALLRGQPAHGGIALRADRLDLTAWRDGPHNGSLALGGLAWGVAPLNADPDADAGGLATLDTPLLGTTPPWVDAWLTCGGTLRSGRSGSVQWRTDGHWAFGQLDLPEAEGALEQTTYRAYRDLFAALADCGCPQPLRIWNYLPRINADGGGLERYRQFNIGRQQAFLDARRDPFEGSPAACALGTAGASSGGLSVRFLAGRVASQPVENPRQVSAYRYSRTYGPRAPTFSRAALADAGGGQLALLVSGTASIVGEHTVHPGDVVAQTQETLRNLQAVIASAHRGCSARYTLADLQPTVYVRHAADAPVVAQVLAQAEPAWRDPPCVQADICRADLLVEIEAHAFAPGALA</sequence>
<dbReference type="Gene3D" id="3.30.1330.40">
    <property type="entry name" value="RutC-like"/>
    <property type="match status" value="1"/>
</dbReference>
<name>A0ABW7EHD8_9BURK</name>
<comment type="caution">
    <text evidence="2">The sequence shown here is derived from an EMBL/GenBank/DDBJ whole genome shotgun (WGS) entry which is preliminary data.</text>
</comment>
<evidence type="ECO:0000259" key="1">
    <source>
        <dbReference type="Pfam" id="PF21168"/>
    </source>
</evidence>
<dbReference type="InterPro" id="IPR035959">
    <property type="entry name" value="RutC-like_sf"/>
</dbReference>
<protein>
    <recommendedName>
        <fullName evidence="1">Chorismatase FkbO/Hyg5-like N-terminal domain-containing protein</fullName>
    </recommendedName>
</protein>
<dbReference type="Pfam" id="PF21168">
    <property type="entry name" value="FkbO_Hyg5-like_N"/>
    <property type="match status" value="1"/>
</dbReference>
<dbReference type="Proteomes" id="UP001606300">
    <property type="component" value="Unassembled WGS sequence"/>
</dbReference>
<evidence type="ECO:0000313" key="2">
    <source>
        <dbReference type="EMBL" id="MFG6412881.1"/>
    </source>
</evidence>
<dbReference type="EMBL" id="JBIGHY010000001">
    <property type="protein sequence ID" value="MFG6412881.1"/>
    <property type="molecule type" value="Genomic_DNA"/>
</dbReference>
<dbReference type="RefSeq" id="WP_394468978.1">
    <property type="nucleotide sequence ID" value="NZ_JBIGHY010000001.1"/>
</dbReference>
<dbReference type="InterPro" id="IPR049368">
    <property type="entry name" value="FkbO_Hyg5-like_N"/>
</dbReference>
<dbReference type="SUPFAM" id="SSF55298">
    <property type="entry name" value="YjgF-like"/>
    <property type="match status" value="1"/>
</dbReference>
<proteinExistence type="predicted"/>
<feature type="domain" description="Chorismatase FkbO/Hyg5-like N-terminal" evidence="1">
    <location>
        <begin position="79"/>
        <end position="203"/>
    </location>
</feature>
<keyword evidence="3" id="KW-1185">Reference proteome</keyword>
<accession>A0ABW7EHD8</accession>
<organism evidence="2 3">
    <name type="scientific">Pelomonas dachongensis</name>
    <dbReference type="NCBI Taxonomy" id="3299029"/>
    <lineage>
        <taxon>Bacteria</taxon>
        <taxon>Pseudomonadati</taxon>
        <taxon>Pseudomonadota</taxon>
        <taxon>Betaproteobacteria</taxon>
        <taxon>Burkholderiales</taxon>
        <taxon>Sphaerotilaceae</taxon>
        <taxon>Roseateles</taxon>
    </lineage>
</organism>
<dbReference type="CDD" id="cd06153">
    <property type="entry name" value="YjgF_YER057c_UK114_like_5"/>
    <property type="match status" value="1"/>
</dbReference>